<evidence type="ECO:0000256" key="1">
    <source>
        <dbReference type="SAM" id="MobiDB-lite"/>
    </source>
</evidence>
<feature type="compositionally biased region" description="Acidic residues" evidence="1">
    <location>
        <begin position="246"/>
        <end position="258"/>
    </location>
</feature>
<evidence type="ECO:0000313" key="3">
    <source>
        <dbReference type="Proteomes" id="UP001521222"/>
    </source>
</evidence>
<feature type="compositionally biased region" description="Basic and acidic residues" evidence="1">
    <location>
        <begin position="154"/>
        <end position="173"/>
    </location>
</feature>
<evidence type="ECO:0000313" key="2">
    <source>
        <dbReference type="EMBL" id="KAL1596157.1"/>
    </source>
</evidence>
<feature type="compositionally biased region" description="Basic and acidic residues" evidence="1">
    <location>
        <begin position="453"/>
        <end position="462"/>
    </location>
</feature>
<protein>
    <submittedName>
        <fullName evidence="2">Uncharacterized protein</fullName>
    </submittedName>
</protein>
<comment type="caution">
    <text evidence="2">The sequence shown here is derived from an EMBL/GenBank/DDBJ whole genome shotgun (WGS) entry which is preliminary data.</text>
</comment>
<feature type="compositionally biased region" description="Basic and acidic residues" evidence="1">
    <location>
        <begin position="329"/>
        <end position="347"/>
    </location>
</feature>
<dbReference type="Proteomes" id="UP001521222">
    <property type="component" value="Unassembled WGS sequence"/>
</dbReference>
<feature type="compositionally biased region" description="Basic and acidic residues" evidence="1">
    <location>
        <begin position="407"/>
        <end position="425"/>
    </location>
</feature>
<accession>A0ABR3QWJ8</accession>
<feature type="region of interest" description="Disordered" evidence="1">
    <location>
        <begin position="1"/>
        <end position="462"/>
    </location>
</feature>
<proteinExistence type="predicted"/>
<reference evidence="2 3" key="1">
    <citation type="submission" date="2024-02" db="EMBL/GenBank/DDBJ databases">
        <title>De novo assembly and annotation of 12 fungi associated with fruit tree decline syndrome in Ontario, Canada.</title>
        <authorList>
            <person name="Sulman M."/>
            <person name="Ellouze W."/>
            <person name="Ilyukhin E."/>
        </authorList>
    </citation>
    <scope>NUCLEOTIDE SEQUENCE [LARGE SCALE GENOMIC DNA]</scope>
    <source>
        <strain evidence="2 3">M97-236</strain>
    </source>
</reference>
<name>A0ABR3QWJ8_9PLEO</name>
<feature type="compositionally biased region" description="Acidic residues" evidence="1">
    <location>
        <begin position="99"/>
        <end position="108"/>
    </location>
</feature>
<feature type="compositionally biased region" description="Basic and acidic residues" evidence="1">
    <location>
        <begin position="433"/>
        <end position="443"/>
    </location>
</feature>
<feature type="compositionally biased region" description="Basic and acidic residues" evidence="1">
    <location>
        <begin position="219"/>
        <end position="230"/>
    </location>
</feature>
<dbReference type="EMBL" id="JAKIXB020000029">
    <property type="protein sequence ID" value="KAL1596157.1"/>
    <property type="molecule type" value="Genomic_DNA"/>
</dbReference>
<sequence>MASKKHQATVEDYFSDDGHGQQQGVSIEPFTPEPSPGKANVRTKRSNPEDMGPDRTPMGKVPNNIDVKSDSGYPSYTSAPHQVYPTSQQIQYGEHDGSESDSDFESYEEYERPVQRIMDSPAVSVPQRRPSMRHAATTPVLDRAHRQPQTVVVERPRRRERESERPSRSDQRKSVSRPPLVPPIKAQTEYPTPRNRVIVENPRSDRRHSRQEYSMSERPSQREYNVEQRRCNRSSKVYEAGRDFEREYDDDEDEDEELDARPLSNRRRRDTDVETRRRAQRPVEVTKKVDAAENYISAGRGDHDTYADQAYGEARKRSSRVSGGPSEAESSRSRGSDKTNGEIRLRIGNDAPVTLSLNGDMEGRTVQLVPGENGMNELVISGNPRGETAYHSERGSVRRAITSASQARRDAEELPERSERSERSSRTGRVRRGTRDEQDEPRRVLQGRRLRSDRRGEAEYSR</sequence>
<gene>
    <name evidence="2" type="ORF">SLS59_007854</name>
</gene>
<feature type="compositionally biased region" description="Polar residues" evidence="1">
    <location>
        <begin position="72"/>
        <end position="91"/>
    </location>
</feature>
<organism evidence="2 3">
    <name type="scientific">Nothophoma quercina</name>
    <dbReference type="NCBI Taxonomy" id="749835"/>
    <lineage>
        <taxon>Eukaryota</taxon>
        <taxon>Fungi</taxon>
        <taxon>Dikarya</taxon>
        <taxon>Ascomycota</taxon>
        <taxon>Pezizomycotina</taxon>
        <taxon>Dothideomycetes</taxon>
        <taxon>Pleosporomycetidae</taxon>
        <taxon>Pleosporales</taxon>
        <taxon>Pleosporineae</taxon>
        <taxon>Didymellaceae</taxon>
        <taxon>Nothophoma</taxon>
    </lineage>
</organism>
<keyword evidence="3" id="KW-1185">Reference proteome</keyword>